<name>A0ABW4YVU9_9HYPH</name>
<dbReference type="Proteomes" id="UP001597299">
    <property type="component" value="Unassembled WGS sequence"/>
</dbReference>
<gene>
    <name evidence="2" type="ORF">ACFSNC_08040</name>
</gene>
<keyword evidence="1" id="KW-0732">Signal</keyword>
<feature type="signal peptide" evidence="1">
    <location>
        <begin position="1"/>
        <end position="21"/>
    </location>
</feature>
<dbReference type="EMBL" id="JBHUHD010000001">
    <property type="protein sequence ID" value="MFD2140343.1"/>
    <property type="molecule type" value="Genomic_DNA"/>
</dbReference>
<evidence type="ECO:0000313" key="2">
    <source>
        <dbReference type="EMBL" id="MFD2140343.1"/>
    </source>
</evidence>
<accession>A0ABW4YVU9</accession>
<evidence type="ECO:0000313" key="3">
    <source>
        <dbReference type="Proteomes" id="UP001597299"/>
    </source>
</evidence>
<feature type="chain" id="PRO_5046991274" evidence="1">
    <location>
        <begin position="22"/>
        <end position="149"/>
    </location>
</feature>
<reference evidence="3" key="1">
    <citation type="journal article" date="2019" name="Int. J. Syst. Evol. Microbiol.">
        <title>The Global Catalogue of Microorganisms (GCM) 10K type strain sequencing project: providing services to taxonomists for standard genome sequencing and annotation.</title>
        <authorList>
            <consortium name="The Broad Institute Genomics Platform"/>
            <consortium name="The Broad Institute Genome Sequencing Center for Infectious Disease"/>
            <person name="Wu L."/>
            <person name="Ma J."/>
        </authorList>
    </citation>
    <scope>NUCLEOTIDE SEQUENCE [LARGE SCALE GENOMIC DNA]</scope>
    <source>
        <strain evidence="3">CCM 7435</strain>
    </source>
</reference>
<evidence type="ECO:0000256" key="1">
    <source>
        <dbReference type="SAM" id="SignalP"/>
    </source>
</evidence>
<keyword evidence="3" id="KW-1185">Reference proteome</keyword>
<comment type="caution">
    <text evidence="2">The sequence shown here is derived from an EMBL/GenBank/DDBJ whole genome shotgun (WGS) entry which is preliminary data.</text>
</comment>
<organism evidence="2 3">
    <name type="scientific">Ancylobacter oerskovii</name>
    <dbReference type="NCBI Taxonomy" id="459519"/>
    <lineage>
        <taxon>Bacteria</taxon>
        <taxon>Pseudomonadati</taxon>
        <taxon>Pseudomonadota</taxon>
        <taxon>Alphaproteobacteria</taxon>
        <taxon>Hyphomicrobiales</taxon>
        <taxon>Xanthobacteraceae</taxon>
        <taxon>Ancylobacter</taxon>
    </lineage>
</organism>
<sequence length="149" mass="16325">MAKVFVVFCFVLSVCAGPAKAEEAMVVERGTEGLVGVPFRVVNESRRPIACSAAIAHWYSARIGSVAPWRRLEAKLWSKPATGEVFLLNETQDRMPVQRLWCGYAGADVSTRSEIGLLRRAETAEPPIELVCSSGGESQALDCRRRQGE</sequence>
<proteinExistence type="predicted"/>
<protein>
    <submittedName>
        <fullName evidence="2">Uncharacterized protein</fullName>
    </submittedName>
</protein>
<dbReference type="RefSeq" id="WP_213351891.1">
    <property type="nucleotide sequence ID" value="NZ_JAHBGB010000015.1"/>
</dbReference>